<keyword evidence="2" id="KW-1133">Transmembrane helix</keyword>
<comment type="caution">
    <text evidence="4">The sequence shown here is derived from an EMBL/GenBank/DDBJ whole genome shotgun (WGS) entry which is preliminary data.</text>
</comment>
<sequence>MDCIRLTSESPYVLLLNAAFLIPIAHYVLAFLFLLSLFLYNFVEMYFIQELFTAFRGQRVSLTFNSSCDLYQEVVSKCKMLHGRFSSTPWLCSSHLQTVFLQLFERIPACNYQRQIFKTTDGETIALDWLRNVDVKKTYKEGSDGVPSDDKTPIILVIPGLTSDSNSAYVKHLALKMTKSGWNAVVSNHRGLGGLPITSDCLYNPGWTEDVREIIDHLHTQYAQAPLFAVGTSIGANILIGDRFIKRKLVQRPYDRALGIGLKNYVELHQSILPRLTDWKSISKINCIRDFDKHVSCVLANYETVDTYYRKVSCSSYVLNVRVPLLCISALDDPVCSRETIPWDECRANKNVVLATTQHGGHLGHIEGMMAKSLWWVRAADEFLCVLNSSSLIYREKIQNTTVLDSPAKSIDQAPYVSIREDGLVTAFSNDPSDEIGNEQLAKDDKAGDGIRVDNGTVQQEPNAATQFDPVCVPTINAVMVPVKNCLNQLSRRSNMSMWALACVAITMTWPILGLLFFKRKRRHIFSSSSAKRWP</sequence>
<dbReference type="STRING" id="4072.A0A2G2Y220"/>
<dbReference type="InterPro" id="IPR022742">
    <property type="entry name" value="Hydrolase_4"/>
</dbReference>
<comment type="similarity">
    <text evidence="1">Belongs to the AB hydrolase superfamily. AB hydrolase 4 family.</text>
</comment>
<dbReference type="GO" id="GO:0006629">
    <property type="term" value="P:lipid metabolic process"/>
    <property type="evidence" value="ECO:0000318"/>
    <property type="project" value="GO_Central"/>
</dbReference>
<accession>A0A2G2Y220</accession>
<dbReference type="PROSITE" id="PS01133">
    <property type="entry name" value="UPF0017"/>
    <property type="match status" value="1"/>
</dbReference>
<dbReference type="FunFam" id="3.40.50.1820:FF:000071">
    <property type="entry name" value="Embryogenesis-associated protein EMB8"/>
    <property type="match status" value="1"/>
</dbReference>
<dbReference type="EMBL" id="AYRZ02000025">
    <property type="protein sequence ID" value="PHT63759.1"/>
    <property type="molecule type" value="Genomic_DNA"/>
</dbReference>
<dbReference type="Proteomes" id="UP000222542">
    <property type="component" value="Unassembled WGS sequence"/>
</dbReference>
<dbReference type="InterPro" id="IPR029058">
    <property type="entry name" value="AB_hydrolase_fold"/>
</dbReference>
<dbReference type="Gramene" id="PHT63759">
    <property type="protein sequence ID" value="PHT63759"/>
    <property type="gene ID" value="T459_32445"/>
</dbReference>
<dbReference type="PANTHER" id="PTHR10794:SF86">
    <property type="entry name" value="SERINE AMINOPEPTIDASE S33 DOMAIN-CONTAINING PROTEIN"/>
    <property type="match status" value="1"/>
</dbReference>
<organism evidence="4 5">
    <name type="scientific">Capsicum annuum</name>
    <name type="common">Capsicum pepper</name>
    <dbReference type="NCBI Taxonomy" id="4072"/>
    <lineage>
        <taxon>Eukaryota</taxon>
        <taxon>Viridiplantae</taxon>
        <taxon>Streptophyta</taxon>
        <taxon>Embryophyta</taxon>
        <taxon>Tracheophyta</taxon>
        <taxon>Spermatophyta</taxon>
        <taxon>Magnoliopsida</taxon>
        <taxon>eudicotyledons</taxon>
        <taxon>Gunneridae</taxon>
        <taxon>Pentapetalae</taxon>
        <taxon>asterids</taxon>
        <taxon>lamiids</taxon>
        <taxon>Solanales</taxon>
        <taxon>Solanaceae</taxon>
        <taxon>Solanoideae</taxon>
        <taxon>Capsiceae</taxon>
        <taxon>Capsicum</taxon>
    </lineage>
</organism>
<dbReference type="GO" id="GO:0047372">
    <property type="term" value="F:monoacylglycerol lipase activity"/>
    <property type="evidence" value="ECO:0000318"/>
    <property type="project" value="GO_Central"/>
</dbReference>
<dbReference type="Gene3D" id="3.40.50.1820">
    <property type="entry name" value="alpha/beta hydrolase"/>
    <property type="match status" value="1"/>
</dbReference>
<name>A0A2G2Y220_CAPAN</name>
<gene>
    <name evidence="4" type="ORF">T459_32445</name>
</gene>
<keyword evidence="2" id="KW-0472">Membrane</keyword>
<keyword evidence="2" id="KW-0812">Transmembrane</keyword>
<evidence type="ECO:0000313" key="4">
    <source>
        <dbReference type="EMBL" id="PHT63759.1"/>
    </source>
</evidence>
<reference evidence="4 5" key="2">
    <citation type="journal article" date="2017" name="Genome Biol.">
        <title>New reference genome sequences of hot pepper reveal the massive evolution of plant disease-resistance genes by retroduplication.</title>
        <authorList>
            <person name="Kim S."/>
            <person name="Park J."/>
            <person name="Yeom S.I."/>
            <person name="Kim Y.M."/>
            <person name="Seo E."/>
            <person name="Kim K.T."/>
            <person name="Kim M.S."/>
            <person name="Lee J.M."/>
            <person name="Cheong K."/>
            <person name="Shin H.S."/>
            <person name="Kim S.B."/>
            <person name="Han K."/>
            <person name="Lee J."/>
            <person name="Park M."/>
            <person name="Lee H.A."/>
            <person name="Lee H.Y."/>
            <person name="Lee Y."/>
            <person name="Oh S."/>
            <person name="Lee J.H."/>
            <person name="Choi E."/>
            <person name="Choi E."/>
            <person name="Lee S.E."/>
            <person name="Jeon J."/>
            <person name="Kim H."/>
            <person name="Choi G."/>
            <person name="Song H."/>
            <person name="Lee J."/>
            <person name="Lee S.C."/>
            <person name="Kwon J.K."/>
            <person name="Lee H.Y."/>
            <person name="Koo N."/>
            <person name="Hong Y."/>
            <person name="Kim R.W."/>
            <person name="Kang W.H."/>
            <person name="Huh J.H."/>
            <person name="Kang B.C."/>
            <person name="Yang T.J."/>
            <person name="Lee Y.H."/>
            <person name="Bennetzen J.L."/>
            <person name="Choi D."/>
        </authorList>
    </citation>
    <scope>NUCLEOTIDE SEQUENCE [LARGE SCALE GENOMIC DNA]</scope>
    <source>
        <strain evidence="5">cv. CM334</strain>
    </source>
</reference>
<feature type="domain" description="Serine aminopeptidase S33" evidence="3">
    <location>
        <begin position="154"/>
        <end position="239"/>
    </location>
</feature>
<dbReference type="GO" id="GO:0034338">
    <property type="term" value="F:short-chain carboxylesterase activity"/>
    <property type="evidence" value="ECO:0000318"/>
    <property type="project" value="GO_Central"/>
</dbReference>
<dbReference type="OMA" id="GRYMSTP"/>
<dbReference type="InterPro" id="IPR000952">
    <property type="entry name" value="AB_hydrolase_4_CS"/>
</dbReference>
<proteinExistence type="inferred from homology"/>
<dbReference type="InterPro" id="IPR050960">
    <property type="entry name" value="AB_hydrolase_4_sf"/>
</dbReference>
<evidence type="ECO:0000313" key="5">
    <source>
        <dbReference type="Proteomes" id="UP000222542"/>
    </source>
</evidence>
<protein>
    <recommendedName>
        <fullName evidence="3">Serine aminopeptidase S33 domain-containing protein</fullName>
    </recommendedName>
</protein>
<evidence type="ECO:0000259" key="3">
    <source>
        <dbReference type="Pfam" id="PF12146"/>
    </source>
</evidence>
<dbReference type="Pfam" id="PF12146">
    <property type="entry name" value="Hydrolase_4"/>
    <property type="match status" value="1"/>
</dbReference>
<reference evidence="4 5" key="1">
    <citation type="journal article" date="2014" name="Nat. Genet.">
        <title>Genome sequence of the hot pepper provides insights into the evolution of pungency in Capsicum species.</title>
        <authorList>
            <person name="Kim S."/>
            <person name="Park M."/>
            <person name="Yeom S.I."/>
            <person name="Kim Y.M."/>
            <person name="Lee J.M."/>
            <person name="Lee H.A."/>
            <person name="Seo E."/>
            <person name="Choi J."/>
            <person name="Cheong K."/>
            <person name="Kim K.T."/>
            <person name="Jung K."/>
            <person name="Lee G.W."/>
            <person name="Oh S.K."/>
            <person name="Bae C."/>
            <person name="Kim S.B."/>
            <person name="Lee H.Y."/>
            <person name="Kim S.Y."/>
            <person name="Kim M.S."/>
            <person name="Kang B.C."/>
            <person name="Jo Y.D."/>
            <person name="Yang H.B."/>
            <person name="Jeong H.J."/>
            <person name="Kang W.H."/>
            <person name="Kwon J.K."/>
            <person name="Shin C."/>
            <person name="Lim J.Y."/>
            <person name="Park J.H."/>
            <person name="Huh J.H."/>
            <person name="Kim J.S."/>
            <person name="Kim B.D."/>
            <person name="Cohen O."/>
            <person name="Paran I."/>
            <person name="Suh M.C."/>
            <person name="Lee S.B."/>
            <person name="Kim Y.K."/>
            <person name="Shin Y."/>
            <person name="Noh S.J."/>
            <person name="Park J."/>
            <person name="Seo Y.S."/>
            <person name="Kwon S.Y."/>
            <person name="Kim H.A."/>
            <person name="Park J.M."/>
            <person name="Kim H.J."/>
            <person name="Choi S.B."/>
            <person name="Bosland P.W."/>
            <person name="Reeves G."/>
            <person name="Jo S.H."/>
            <person name="Lee B.W."/>
            <person name="Cho H.T."/>
            <person name="Choi H.S."/>
            <person name="Lee M.S."/>
            <person name="Yu Y."/>
            <person name="Do Choi Y."/>
            <person name="Park B.S."/>
            <person name="van Deynze A."/>
            <person name="Ashrafi H."/>
            <person name="Hill T."/>
            <person name="Kim W.T."/>
            <person name="Pai H.S."/>
            <person name="Ahn H.K."/>
            <person name="Yeam I."/>
            <person name="Giovannoni J.J."/>
            <person name="Rose J.K."/>
            <person name="Sorensen I."/>
            <person name="Lee S.J."/>
            <person name="Kim R.W."/>
            <person name="Choi I.Y."/>
            <person name="Choi B.S."/>
            <person name="Lim J.S."/>
            <person name="Lee Y.H."/>
            <person name="Choi D."/>
        </authorList>
    </citation>
    <scope>NUCLEOTIDE SEQUENCE [LARGE SCALE GENOMIC DNA]</scope>
    <source>
        <strain evidence="5">cv. CM334</strain>
    </source>
</reference>
<evidence type="ECO:0000256" key="1">
    <source>
        <dbReference type="ARBA" id="ARBA00010884"/>
    </source>
</evidence>
<dbReference type="PANTHER" id="PTHR10794">
    <property type="entry name" value="ABHYDROLASE DOMAIN-CONTAINING PROTEIN"/>
    <property type="match status" value="1"/>
</dbReference>
<dbReference type="AlphaFoldDB" id="A0A2G2Y220"/>
<dbReference type="SUPFAM" id="SSF53474">
    <property type="entry name" value="alpha/beta-Hydrolases"/>
    <property type="match status" value="1"/>
</dbReference>
<keyword evidence="5" id="KW-1185">Reference proteome</keyword>
<feature type="transmembrane region" description="Helical" evidence="2">
    <location>
        <begin position="496"/>
        <end position="518"/>
    </location>
</feature>
<evidence type="ECO:0000256" key="2">
    <source>
        <dbReference type="SAM" id="Phobius"/>
    </source>
</evidence>
<feature type="transmembrane region" description="Helical" evidence="2">
    <location>
        <begin position="12"/>
        <end position="40"/>
    </location>
</feature>